<dbReference type="GO" id="GO:0032196">
    <property type="term" value="P:transposition"/>
    <property type="evidence" value="ECO:0007669"/>
    <property type="project" value="UniProtKB-KW"/>
</dbReference>
<dbReference type="EMBL" id="AVOT02006710">
    <property type="protein sequence ID" value="MBW0482254.1"/>
    <property type="molecule type" value="Genomic_DNA"/>
</dbReference>
<proteinExistence type="predicted"/>
<evidence type="ECO:0000259" key="15">
    <source>
        <dbReference type="PROSITE" id="PS50994"/>
    </source>
</evidence>
<evidence type="ECO:0000256" key="7">
    <source>
        <dbReference type="ARBA" id="ARBA00022842"/>
    </source>
</evidence>
<evidence type="ECO:0000256" key="13">
    <source>
        <dbReference type="ARBA" id="ARBA00048173"/>
    </source>
</evidence>
<dbReference type="InterPro" id="IPR039537">
    <property type="entry name" value="Retrotran_Ty1/copia-like"/>
</dbReference>
<dbReference type="GO" id="GO:0003887">
    <property type="term" value="F:DNA-directed DNA polymerase activity"/>
    <property type="evidence" value="ECO:0007669"/>
    <property type="project" value="UniProtKB-KW"/>
</dbReference>
<keyword evidence="11" id="KW-0808">Transferase</keyword>
<dbReference type="GO" id="GO:0005634">
    <property type="term" value="C:nucleus"/>
    <property type="evidence" value="ECO:0007669"/>
    <property type="project" value="UniProtKB-ARBA"/>
</dbReference>
<dbReference type="GO" id="GO:0003723">
    <property type="term" value="F:RNA binding"/>
    <property type="evidence" value="ECO:0007669"/>
    <property type="project" value="UniProtKB-KW"/>
</dbReference>
<dbReference type="GO" id="GO:0003964">
    <property type="term" value="F:RNA-directed DNA polymerase activity"/>
    <property type="evidence" value="ECO:0007669"/>
    <property type="project" value="UniProtKB-KW"/>
</dbReference>
<accession>A0A9Q3CDX9</accession>
<comment type="caution">
    <text evidence="16">The sequence shown here is derived from an EMBL/GenBank/DDBJ whole genome shotgun (WGS) entry which is preliminary data.</text>
</comment>
<dbReference type="PANTHER" id="PTHR42648">
    <property type="entry name" value="TRANSPOSASE, PUTATIVE-RELATED"/>
    <property type="match status" value="1"/>
</dbReference>
<evidence type="ECO:0000256" key="12">
    <source>
        <dbReference type="ARBA" id="ARBA00023172"/>
    </source>
</evidence>
<keyword evidence="5" id="KW-0255">Endonuclease</keyword>
<keyword evidence="11" id="KW-0239">DNA-directed DNA polymerase</keyword>
<evidence type="ECO:0000256" key="1">
    <source>
        <dbReference type="ARBA" id="ARBA00022578"/>
    </source>
</evidence>
<dbReference type="GO" id="GO:0006310">
    <property type="term" value="P:DNA recombination"/>
    <property type="evidence" value="ECO:0007669"/>
    <property type="project" value="UniProtKB-KW"/>
</dbReference>
<name>A0A9Q3CDX9_9BASI</name>
<keyword evidence="6" id="KW-0378">Hydrolase</keyword>
<dbReference type="GO" id="GO:0015074">
    <property type="term" value="P:DNA integration"/>
    <property type="evidence" value="ECO:0007669"/>
    <property type="project" value="UniProtKB-KW"/>
</dbReference>
<keyword evidence="3" id="KW-0540">Nuclease</keyword>
<evidence type="ECO:0000256" key="6">
    <source>
        <dbReference type="ARBA" id="ARBA00022801"/>
    </source>
</evidence>
<evidence type="ECO:0000256" key="3">
    <source>
        <dbReference type="ARBA" id="ARBA00022722"/>
    </source>
</evidence>
<keyword evidence="7" id="KW-0460">Magnesium</keyword>
<keyword evidence="10" id="KW-0695">RNA-directed DNA polymerase</keyword>
<evidence type="ECO:0000256" key="9">
    <source>
        <dbReference type="ARBA" id="ARBA00022908"/>
    </source>
</evidence>
<dbReference type="PROSITE" id="PS50994">
    <property type="entry name" value="INTEGRASE"/>
    <property type="match status" value="1"/>
</dbReference>
<evidence type="ECO:0000256" key="2">
    <source>
        <dbReference type="ARBA" id="ARBA00022695"/>
    </source>
</evidence>
<feature type="domain" description="Integrase catalytic" evidence="15">
    <location>
        <begin position="1"/>
        <end position="107"/>
    </location>
</feature>
<evidence type="ECO:0000313" key="17">
    <source>
        <dbReference type="Proteomes" id="UP000765509"/>
    </source>
</evidence>
<comment type="catalytic activity">
    <reaction evidence="14">
        <text>DNA(n) + a 2'-deoxyribonucleoside 5'-triphosphate = DNA(n+1) + diphosphate</text>
        <dbReference type="Rhea" id="RHEA:22508"/>
        <dbReference type="Rhea" id="RHEA-COMP:17339"/>
        <dbReference type="Rhea" id="RHEA-COMP:17340"/>
        <dbReference type="ChEBI" id="CHEBI:33019"/>
        <dbReference type="ChEBI" id="CHEBI:61560"/>
        <dbReference type="ChEBI" id="CHEBI:173112"/>
        <dbReference type="EC" id="2.7.7.7"/>
    </reaction>
</comment>
<dbReference type="AlphaFoldDB" id="A0A9Q3CDX9"/>
<dbReference type="InterPro" id="IPR012337">
    <property type="entry name" value="RNaseH-like_sf"/>
</dbReference>
<evidence type="ECO:0000256" key="8">
    <source>
        <dbReference type="ARBA" id="ARBA00022884"/>
    </source>
</evidence>
<keyword evidence="8" id="KW-0694">RNA-binding</keyword>
<keyword evidence="4" id="KW-0479">Metal-binding</keyword>
<dbReference type="GO" id="GO:0046872">
    <property type="term" value="F:metal ion binding"/>
    <property type="evidence" value="ECO:0007669"/>
    <property type="project" value="UniProtKB-KW"/>
</dbReference>
<keyword evidence="12" id="KW-0233">DNA recombination</keyword>
<evidence type="ECO:0000256" key="11">
    <source>
        <dbReference type="ARBA" id="ARBA00022932"/>
    </source>
</evidence>
<dbReference type="PANTHER" id="PTHR42648:SF11">
    <property type="entry name" value="TRANSPOSON TY4-P GAG-POL POLYPROTEIN"/>
    <property type="match status" value="1"/>
</dbReference>
<dbReference type="InterPro" id="IPR036397">
    <property type="entry name" value="RNaseH_sf"/>
</dbReference>
<dbReference type="GO" id="GO:0004519">
    <property type="term" value="F:endonuclease activity"/>
    <property type="evidence" value="ECO:0007669"/>
    <property type="project" value="UniProtKB-KW"/>
</dbReference>
<evidence type="ECO:0000256" key="4">
    <source>
        <dbReference type="ARBA" id="ARBA00022723"/>
    </source>
</evidence>
<keyword evidence="9" id="KW-0229">DNA integration</keyword>
<dbReference type="SUPFAM" id="SSF53098">
    <property type="entry name" value="Ribonuclease H-like"/>
    <property type="match status" value="1"/>
</dbReference>
<evidence type="ECO:0000256" key="14">
    <source>
        <dbReference type="ARBA" id="ARBA00049244"/>
    </source>
</evidence>
<keyword evidence="17" id="KW-1185">Reference proteome</keyword>
<dbReference type="GO" id="GO:0016787">
    <property type="term" value="F:hydrolase activity"/>
    <property type="evidence" value="ECO:0007669"/>
    <property type="project" value="UniProtKB-KW"/>
</dbReference>
<keyword evidence="2" id="KW-0548">Nucleotidyltransferase</keyword>
<organism evidence="16 17">
    <name type="scientific">Austropuccinia psidii MF-1</name>
    <dbReference type="NCBI Taxonomy" id="1389203"/>
    <lineage>
        <taxon>Eukaryota</taxon>
        <taxon>Fungi</taxon>
        <taxon>Dikarya</taxon>
        <taxon>Basidiomycota</taxon>
        <taxon>Pucciniomycotina</taxon>
        <taxon>Pucciniomycetes</taxon>
        <taxon>Pucciniales</taxon>
        <taxon>Sphaerophragmiaceae</taxon>
        <taxon>Austropuccinia</taxon>
    </lineage>
</organism>
<evidence type="ECO:0000256" key="5">
    <source>
        <dbReference type="ARBA" id="ARBA00022759"/>
    </source>
</evidence>
<keyword evidence="1" id="KW-0815">Transposition</keyword>
<evidence type="ECO:0000313" key="16">
    <source>
        <dbReference type="EMBL" id="MBW0482254.1"/>
    </source>
</evidence>
<sequence length="127" mass="14476">MENWHNRNIRKIISDKGGEFLNQKYSNLADKNGIVHILSPPETPENNGYSERANRTILERARCLINSSNLTTNYWEEAVNTATFISNLRPTPSRGNTSPHSLWNNTPGKIANLQTFGFQAIIYCLKR</sequence>
<evidence type="ECO:0000256" key="10">
    <source>
        <dbReference type="ARBA" id="ARBA00022918"/>
    </source>
</evidence>
<reference evidence="16" key="1">
    <citation type="submission" date="2021-03" db="EMBL/GenBank/DDBJ databases">
        <title>Draft genome sequence of rust myrtle Austropuccinia psidii MF-1, a brazilian biotype.</title>
        <authorList>
            <person name="Quecine M.C."/>
            <person name="Pachon D.M.R."/>
            <person name="Bonatelli M.L."/>
            <person name="Correr F.H."/>
            <person name="Franceschini L.M."/>
            <person name="Leite T.F."/>
            <person name="Margarido G.R.A."/>
            <person name="Almeida C.A."/>
            <person name="Ferrarezi J.A."/>
            <person name="Labate C.A."/>
        </authorList>
    </citation>
    <scope>NUCLEOTIDE SEQUENCE</scope>
    <source>
        <strain evidence="16">MF-1</strain>
    </source>
</reference>
<gene>
    <name evidence="16" type="ORF">O181_021969</name>
</gene>
<dbReference type="Gene3D" id="3.30.420.10">
    <property type="entry name" value="Ribonuclease H-like superfamily/Ribonuclease H"/>
    <property type="match status" value="1"/>
</dbReference>
<dbReference type="OrthoDB" id="7691805at2759"/>
<dbReference type="Proteomes" id="UP000765509">
    <property type="component" value="Unassembled WGS sequence"/>
</dbReference>
<comment type="catalytic activity">
    <reaction evidence="13">
        <text>DNA(n) + a 2'-deoxyribonucleoside 5'-triphosphate = DNA(n+1) + diphosphate</text>
        <dbReference type="Rhea" id="RHEA:22508"/>
        <dbReference type="Rhea" id="RHEA-COMP:17339"/>
        <dbReference type="Rhea" id="RHEA-COMP:17340"/>
        <dbReference type="ChEBI" id="CHEBI:33019"/>
        <dbReference type="ChEBI" id="CHEBI:61560"/>
        <dbReference type="ChEBI" id="CHEBI:173112"/>
        <dbReference type="EC" id="2.7.7.49"/>
    </reaction>
</comment>
<protein>
    <recommendedName>
        <fullName evidence="15">Integrase catalytic domain-containing protein</fullName>
    </recommendedName>
</protein>
<dbReference type="InterPro" id="IPR001584">
    <property type="entry name" value="Integrase_cat-core"/>
</dbReference>